<protein>
    <submittedName>
        <fullName evidence="2">Uncharacterized protein</fullName>
    </submittedName>
</protein>
<sequence>MKCYLWLGKTVMWDQTVEAIEANRNAALQMNIKNLKRKKSEDSDGDDDETSGEEKTRITVESIGGLALKANSNPSSSDCGIKDSVGPR</sequence>
<evidence type="ECO:0000313" key="3">
    <source>
        <dbReference type="Proteomes" id="UP000247409"/>
    </source>
</evidence>
<dbReference type="AlphaFoldDB" id="A0A2V3J1D9"/>
<reference evidence="2 3" key="1">
    <citation type="journal article" date="2018" name="Mol. Biol. Evol.">
        <title>Analysis of the draft genome of the red seaweed Gracilariopsis chorda provides insights into genome size evolution in Rhodophyta.</title>
        <authorList>
            <person name="Lee J."/>
            <person name="Yang E.C."/>
            <person name="Graf L."/>
            <person name="Yang J.H."/>
            <person name="Qiu H."/>
            <person name="Zel Zion U."/>
            <person name="Chan C.X."/>
            <person name="Stephens T.G."/>
            <person name="Weber A.P.M."/>
            <person name="Boo G.H."/>
            <person name="Boo S.M."/>
            <person name="Kim K.M."/>
            <person name="Shin Y."/>
            <person name="Jung M."/>
            <person name="Lee S.J."/>
            <person name="Yim H.S."/>
            <person name="Lee J.H."/>
            <person name="Bhattacharya D."/>
            <person name="Yoon H.S."/>
        </authorList>
    </citation>
    <scope>NUCLEOTIDE SEQUENCE [LARGE SCALE GENOMIC DNA]</scope>
    <source>
        <strain evidence="2 3">SKKU-2015</strain>
        <tissue evidence="2">Whole body</tissue>
    </source>
</reference>
<comment type="caution">
    <text evidence="2">The sequence shown here is derived from an EMBL/GenBank/DDBJ whole genome shotgun (WGS) entry which is preliminary data.</text>
</comment>
<proteinExistence type="predicted"/>
<dbReference type="Proteomes" id="UP000247409">
    <property type="component" value="Unassembled WGS sequence"/>
</dbReference>
<accession>A0A2V3J1D9</accession>
<gene>
    <name evidence="2" type="ORF">BWQ96_01920</name>
</gene>
<dbReference type="EMBL" id="NBIV01000015">
    <property type="protein sequence ID" value="PXF48231.1"/>
    <property type="molecule type" value="Genomic_DNA"/>
</dbReference>
<keyword evidence="3" id="KW-1185">Reference proteome</keyword>
<evidence type="ECO:0000256" key="1">
    <source>
        <dbReference type="SAM" id="MobiDB-lite"/>
    </source>
</evidence>
<evidence type="ECO:0000313" key="2">
    <source>
        <dbReference type="EMBL" id="PXF48231.1"/>
    </source>
</evidence>
<name>A0A2V3J1D9_9FLOR</name>
<feature type="region of interest" description="Disordered" evidence="1">
    <location>
        <begin position="33"/>
        <end position="88"/>
    </location>
</feature>
<organism evidence="2 3">
    <name type="scientific">Gracilariopsis chorda</name>
    <dbReference type="NCBI Taxonomy" id="448386"/>
    <lineage>
        <taxon>Eukaryota</taxon>
        <taxon>Rhodophyta</taxon>
        <taxon>Florideophyceae</taxon>
        <taxon>Rhodymeniophycidae</taxon>
        <taxon>Gracilariales</taxon>
        <taxon>Gracilariaceae</taxon>
        <taxon>Gracilariopsis</taxon>
    </lineage>
</organism>